<feature type="transmembrane region" description="Helical" evidence="13">
    <location>
        <begin position="167"/>
        <end position="188"/>
    </location>
</feature>
<dbReference type="EC" id="2.3.1.199" evidence="3"/>
<evidence type="ECO:0000256" key="9">
    <source>
        <dbReference type="ARBA" id="ARBA00023098"/>
    </source>
</evidence>
<feature type="transmembrane region" description="Helical" evidence="13">
    <location>
        <begin position="232"/>
        <end position="252"/>
    </location>
</feature>
<evidence type="ECO:0000256" key="8">
    <source>
        <dbReference type="ARBA" id="ARBA00022989"/>
    </source>
</evidence>
<evidence type="ECO:0000256" key="7">
    <source>
        <dbReference type="ARBA" id="ARBA00022832"/>
    </source>
</evidence>
<dbReference type="OrthoDB" id="434092at2759"/>
<dbReference type="AlphaFoldDB" id="A0A165XXX8"/>
<dbReference type="GO" id="GO:0009922">
    <property type="term" value="F:fatty acid elongase activity"/>
    <property type="evidence" value="ECO:0007669"/>
    <property type="project" value="UniProtKB-EC"/>
</dbReference>
<feature type="transmembrane region" description="Helical" evidence="13">
    <location>
        <begin position="200"/>
        <end position="220"/>
    </location>
</feature>
<proteinExistence type="inferred from homology"/>
<keyword evidence="9" id="KW-0443">Lipid metabolism</keyword>
<keyword evidence="10 13" id="KW-0472">Membrane</keyword>
<dbReference type="Proteomes" id="UP000077755">
    <property type="component" value="Chromosome 4"/>
</dbReference>
<keyword evidence="4" id="KW-0444">Lipid biosynthesis</keyword>
<evidence type="ECO:0000256" key="11">
    <source>
        <dbReference type="ARBA" id="ARBA00023160"/>
    </source>
</evidence>
<dbReference type="EMBL" id="LNRQ01000004">
    <property type="protein sequence ID" value="KZM98648.1"/>
    <property type="molecule type" value="Genomic_DNA"/>
</dbReference>
<name>A0A165XXX8_DAUCS</name>
<organism evidence="14">
    <name type="scientific">Daucus carota subsp. sativus</name>
    <name type="common">Carrot</name>
    <dbReference type="NCBI Taxonomy" id="79200"/>
    <lineage>
        <taxon>Eukaryota</taxon>
        <taxon>Viridiplantae</taxon>
        <taxon>Streptophyta</taxon>
        <taxon>Embryophyta</taxon>
        <taxon>Tracheophyta</taxon>
        <taxon>Spermatophyta</taxon>
        <taxon>Magnoliopsida</taxon>
        <taxon>eudicotyledons</taxon>
        <taxon>Gunneridae</taxon>
        <taxon>Pentapetalae</taxon>
        <taxon>asterids</taxon>
        <taxon>campanulids</taxon>
        <taxon>Apiales</taxon>
        <taxon>Apiaceae</taxon>
        <taxon>Apioideae</taxon>
        <taxon>Scandiceae</taxon>
        <taxon>Daucinae</taxon>
        <taxon>Daucus</taxon>
        <taxon>Daucus sect. Daucus</taxon>
    </lineage>
</organism>
<dbReference type="KEGG" id="dcr:108218648"/>
<keyword evidence="7" id="KW-0276">Fatty acid metabolism</keyword>
<evidence type="ECO:0000313" key="16">
    <source>
        <dbReference type="Proteomes" id="UP000077755"/>
    </source>
</evidence>
<gene>
    <name evidence="14" type="ORF">DCAR_013990</name>
    <name evidence="15" type="ORF">DCAR_0416973</name>
</gene>
<feature type="transmembrane region" description="Helical" evidence="13">
    <location>
        <begin position="30"/>
        <end position="48"/>
    </location>
</feature>
<reference evidence="15" key="2">
    <citation type="submission" date="2022-03" db="EMBL/GenBank/DDBJ databases">
        <title>Draft title - Genomic analysis of global carrot germplasm unveils the trajectory of domestication and the origin of high carotenoid orange carrot.</title>
        <authorList>
            <person name="Iorizzo M."/>
            <person name="Ellison S."/>
            <person name="Senalik D."/>
            <person name="Macko-Podgorni A."/>
            <person name="Grzebelus D."/>
            <person name="Bostan H."/>
            <person name="Rolling W."/>
            <person name="Curaba J."/>
            <person name="Simon P."/>
        </authorList>
    </citation>
    <scope>NUCLEOTIDE SEQUENCE</scope>
    <source>
        <tissue evidence="15">Leaf</tissue>
    </source>
</reference>
<evidence type="ECO:0000256" key="2">
    <source>
        <dbReference type="ARBA" id="ARBA00007263"/>
    </source>
</evidence>
<evidence type="ECO:0000256" key="3">
    <source>
        <dbReference type="ARBA" id="ARBA00012307"/>
    </source>
</evidence>
<dbReference type="PANTHER" id="PTHR11157:SF134">
    <property type="entry name" value="ELONGATION OF FATTY ACIDS PROTEIN 1-RELATED"/>
    <property type="match status" value="1"/>
</dbReference>
<dbReference type="OMA" id="WIFCFPP"/>
<comment type="catalytic activity">
    <reaction evidence="12">
        <text>a very-long-chain acyl-CoA + malonyl-CoA + H(+) = a very-long-chain 3-oxoacyl-CoA + CO2 + CoA</text>
        <dbReference type="Rhea" id="RHEA:32727"/>
        <dbReference type="ChEBI" id="CHEBI:15378"/>
        <dbReference type="ChEBI" id="CHEBI:16526"/>
        <dbReference type="ChEBI" id="CHEBI:57287"/>
        <dbReference type="ChEBI" id="CHEBI:57384"/>
        <dbReference type="ChEBI" id="CHEBI:90725"/>
        <dbReference type="ChEBI" id="CHEBI:90736"/>
        <dbReference type="EC" id="2.3.1.199"/>
    </reaction>
</comment>
<dbReference type="GO" id="GO:0030148">
    <property type="term" value="P:sphingolipid biosynthetic process"/>
    <property type="evidence" value="ECO:0007669"/>
    <property type="project" value="TreeGrafter"/>
</dbReference>
<protein>
    <recommendedName>
        <fullName evidence="3">very-long-chain 3-oxoacyl-CoA synthase</fullName>
        <ecNumber evidence="3">2.3.1.199</ecNumber>
    </recommendedName>
</protein>
<reference evidence="14" key="1">
    <citation type="journal article" date="2016" name="Nat. Genet.">
        <title>A high-quality carrot genome assembly provides new insights into carotenoid accumulation and asterid genome evolution.</title>
        <authorList>
            <person name="Iorizzo M."/>
            <person name="Ellison S."/>
            <person name="Senalik D."/>
            <person name="Zeng P."/>
            <person name="Satapoomin P."/>
            <person name="Huang J."/>
            <person name="Bowman M."/>
            <person name="Iovene M."/>
            <person name="Sanseverino W."/>
            <person name="Cavagnaro P."/>
            <person name="Yildiz M."/>
            <person name="Macko-Podgorni A."/>
            <person name="Moranska E."/>
            <person name="Grzebelus E."/>
            <person name="Grzebelus D."/>
            <person name="Ashrafi H."/>
            <person name="Zheng Z."/>
            <person name="Cheng S."/>
            <person name="Spooner D."/>
            <person name="Van Deynze A."/>
            <person name="Simon P."/>
        </authorList>
    </citation>
    <scope>NUCLEOTIDE SEQUENCE [LARGE SCALE GENOMIC DNA]</scope>
    <source>
        <tissue evidence="14">Leaf</tissue>
    </source>
</reference>
<dbReference type="GO" id="GO:0019367">
    <property type="term" value="P:fatty acid elongation, saturated fatty acid"/>
    <property type="evidence" value="ECO:0007669"/>
    <property type="project" value="TreeGrafter"/>
</dbReference>
<feature type="transmembrane region" description="Helical" evidence="13">
    <location>
        <begin position="110"/>
        <end position="132"/>
    </location>
</feature>
<keyword evidence="16" id="KW-1185">Reference proteome</keyword>
<feature type="transmembrane region" description="Helical" evidence="13">
    <location>
        <begin position="69"/>
        <end position="90"/>
    </location>
</feature>
<dbReference type="Pfam" id="PF01151">
    <property type="entry name" value="ELO"/>
    <property type="match status" value="1"/>
</dbReference>
<dbReference type="GO" id="GO:0005789">
    <property type="term" value="C:endoplasmic reticulum membrane"/>
    <property type="evidence" value="ECO:0007669"/>
    <property type="project" value="TreeGrafter"/>
</dbReference>
<accession>A0A165XXX8</accession>
<evidence type="ECO:0000256" key="13">
    <source>
        <dbReference type="SAM" id="Phobius"/>
    </source>
</evidence>
<dbReference type="PROSITE" id="PS01188">
    <property type="entry name" value="ELO"/>
    <property type="match status" value="1"/>
</dbReference>
<keyword evidence="6 13" id="KW-0812">Transmembrane</keyword>
<comment type="subcellular location">
    <subcellularLocation>
        <location evidence="1">Membrane</location>
        <topology evidence="1">Multi-pass membrane protein</topology>
    </subcellularLocation>
</comment>
<keyword evidence="8 13" id="KW-1133">Transmembrane helix</keyword>
<keyword evidence="5" id="KW-0808">Transferase</keyword>
<keyword evidence="11" id="KW-0275">Fatty acid biosynthesis</keyword>
<dbReference type="STRING" id="79200.A0A165XXX8"/>
<dbReference type="EMBL" id="CP093346">
    <property type="protein sequence ID" value="WOG97632.1"/>
    <property type="molecule type" value="Genomic_DNA"/>
</dbReference>
<evidence type="ECO:0000256" key="4">
    <source>
        <dbReference type="ARBA" id="ARBA00022516"/>
    </source>
</evidence>
<evidence type="ECO:0000256" key="6">
    <source>
        <dbReference type="ARBA" id="ARBA00022692"/>
    </source>
</evidence>
<sequence length="269" mass="31032">MNLTPSYWLVHHPSISQFQWNQGQTWGSTPLFLALTLLTYLSLTYSLSTHISLTLPKSLLRLFSAFHNLLLSLLSLIMALGCSLSILHQMPNYSWIVCFPPNETLPRGPVFFWANVFYFSKILEFLDTLLIILGGSNDRRRLSFLHVYHHTVVVVMCYLWLATSQSLFPVALITNATVHVIMYSYYLLCALGKRPRWKRAVTDCQIVQFVFSFCVSGVMLYHHFWRGGCCGIWGWCFNAVFNASLLALFLNFHSKNYQAKKNEQLLKNK</sequence>
<dbReference type="InterPro" id="IPR002076">
    <property type="entry name" value="ELO_fam"/>
</dbReference>
<dbReference type="GO" id="GO:0034625">
    <property type="term" value="P:fatty acid elongation, monounsaturated fatty acid"/>
    <property type="evidence" value="ECO:0007669"/>
    <property type="project" value="TreeGrafter"/>
</dbReference>
<feature type="transmembrane region" description="Helical" evidence="13">
    <location>
        <begin position="144"/>
        <end position="161"/>
    </location>
</feature>
<dbReference type="GO" id="GO:0034626">
    <property type="term" value="P:fatty acid elongation, polyunsaturated fatty acid"/>
    <property type="evidence" value="ECO:0007669"/>
    <property type="project" value="TreeGrafter"/>
</dbReference>
<evidence type="ECO:0000256" key="1">
    <source>
        <dbReference type="ARBA" id="ARBA00004141"/>
    </source>
</evidence>
<evidence type="ECO:0000256" key="12">
    <source>
        <dbReference type="ARBA" id="ARBA00047375"/>
    </source>
</evidence>
<dbReference type="InterPro" id="IPR030457">
    <property type="entry name" value="ELO_CS"/>
</dbReference>
<evidence type="ECO:0000256" key="10">
    <source>
        <dbReference type="ARBA" id="ARBA00023136"/>
    </source>
</evidence>
<evidence type="ECO:0000313" key="14">
    <source>
        <dbReference type="EMBL" id="KZM98648.1"/>
    </source>
</evidence>
<comment type="similarity">
    <text evidence="2">Belongs to the ELO family.</text>
</comment>
<dbReference type="Gramene" id="KZM98648">
    <property type="protein sequence ID" value="KZM98648"/>
    <property type="gene ID" value="DCAR_013990"/>
</dbReference>
<dbReference type="PANTHER" id="PTHR11157">
    <property type="entry name" value="FATTY ACID ACYL TRANSFERASE-RELATED"/>
    <property type="match status" value="1"/>
</dbReference>
<evidence type="ECO:0000313" key="15">
    <source>
        <dbReference type="EMBL" id="WOG97632.1"/>
    </source>
</evidence>
<evidence type="ECO:0000256" key="5">
    <source>
        <dbReference type="ARBA" id="ARBA00022679"/>
    </source>
</evidence>
<dbReference type="GO" id="GO:0042761">
    <property type="term" value="P:very long-chain fatty acid biosynthetic process"/>
    <property type="evidence" value="ECO:0007669"/>
    <property type="project" value="TreeGrafter"/>
</dbReference>